<name>A0A4R4N1B5_9ACTN</name>
<comment type="caution">
    <text evidence="2">The sequence shown here is derived from an EMBL/GenBank/DDBJ whole genome shotgun (WGS) entry which is preliminary data.</text>
</comment>
<keyword evidence="3" id="KW-1185">Reference proteome</keyword>
<evidence type="ECO:0000313" key="3">
    <source>
        <dbReference type="Proteomes" id="UP000295157"/>
    </source>
</evidence>
<feature type="signal peptide" evidence="1">
    <location>
        <begin position="1"/>
        <end position="35"/>
    </location>
</feature>
<accession>A0A4R4N1B5</accession>
<dbReference type="Proteomes" id="UP000295157">
    <property type="component" value="Unassembled WGS sequence"/>
</dbReference>
<dbReference type="AlphaFoldDB" id="A0A4R4N1B5"/>
<evidence type="ECO:0000256" key="1">
    <source>
        <dbReference type="SAM" id="SignalP"/>
    </source>
</evidence>
<gene>
    <name evidence="2" type="ORF">E1267_29255</name>
</gene>
<dbReference type="EMBL" id="SMJZ01000134">
    <property type="protein sequence ID" value="TDC02461.1"/>
    <property type="molecule type" value="Genomic_DNA"/>
</dbReference>
<organism evidence="2 3">
    <name type="scientific">Nonomuraea longispora</name>
    <dbReference type="NCBI Taxonomy" id="1848320"/>
    <lineage>
        <taxon>Bacteria</taxon>
        <taxon>Bacillati</taxon>
        <taxon>Actinomycetota</taxon>
        <taxon>Actinomycetes</taxon>
        <taxon>Streptosporangiales</taxon>
        <taxon>Streptosporangiaceae</taxon>
        <taxon>Nonomuraea</taxon>
    </lineage>
</organism>
<keyword evidence="1" id="KW-0732">Signal</keyword>
<protein>
    <submittedName>
        <fullName evidence="2">Uncharacterized protein</fullName>
    </submittedName>
</protein>
<reference evidence="2 3" key="1">
    <citation type="submission" date="2019-02" db="EMBL/GenBank/DDBJ databases">
        <title>Draft genome sequences of novel Actinobacteria.</title>
        <authorList>
            <person name="Sahin N."/>
            <person name="Ay H."/>
            <person name="Saygin H."/>
        </authorList>
    </citation>
    <scope>NUCLEOTIDE SEQUENCE [LARGE SCALE GENOMIC DNA]</scope>
    <source>
        <strain evidence="2 3">KC201</strain>
    </source>
</reference>
<dbReference type="RefSeq" id="WP_132337067.1">
    <property type="nucleotide sequence ID" value="NZ_SMJZ01000134.1"/>
</dbReference>
<feature type="chain" id="PRO_5020634401" evidence="1">
    <location>
        <begin position="36"/>
        <end position="74"/>
    </location>
</feature>
<evidence type="ECO:0000313" key="2">
    <source>
        <dbReference type="EMBL" id="TDC02461.1"/>
    </source>
</evidence>
<proteinExistence type="predicted"/>
<sequence length="74" mass="7445">MDATHAESQNTRIVAALAAAASLALAPQAPLIAQAATETAAEVVSTASSVLDNALAIRATAEPEAKILAGRHNR</sequence>